<feature type="compositionally biased region" description="Low complexity" evidence="1">
    <location>
        <begin position="341"/>
        <end position="352"/>
    </location>
</feature>
<evidence type="ECO:0000256" key="1">
    <source>
        <dbReference type="SAM" id="MobiDB-lite"/>
    </source>
</evidence>
<keyword evidence="2" id="KW-1133">Transmembrane helix</keyword>
<feature type="transmembrane region" description="Helical" evidence="2">
    <location>
        <begin position="371"/>
        <end position="392"/>
    </location>
</feature>
<name>B6YU92_THEON</name>
<dbReference type="AlphaFoldDB" id="B6YU92"/>
<dbReference type="SUPFAM" id="SSF52317">
    <property type="entry name" value="Class I glutamine amidotransferase-like"/>
    <property type="match status" value="1"/>
</dbReference>
<dbReference type="EMBL" id="CP000855">
    <property type="protein sequence ID" value="ACJ16034.1"/>
    <property type="molecule type" value="Genomic_DNA"/>
</dbReference>
<keyword evidence="2" id="KW-0472">Membrane</keyword>
<reference evidence="3 4" key="1">
    <citation type="journal article" date="2008" name="J. Bacteriol.">
        <title>The complete genome sequence of Thermococcus onnurineus NA1 reveals a mixed heterotrophic and carboxydotrophic metabolism.</title>
        <authorList>
            <person name="Lee H.S."/>
            <person name="Kang S.G."/>
            <person name="Bae S.S."/>
            <person name="Lim J.K."/>
            <person name="Cho Y."/>
            <person name="Kim Y.J."/>
            <person name="Jeon J.H."/>
            <person name="Cha S.S."/>
            <person name="Kwon K.K."/>
            <person name="Kim H.T."/>
            <person name="Park C.J."/>
            <person name="Lee H.W."/>
            <person name="Kim S.I."/>
            <person name="Chun J."/>
            <person name="Colwell R.R."/>
            <person name="Kim S.J."/>
            <person name="Lee J.H."/>
        </authorList>
    </citation>
    <scope>NUCLEOTIDE SEQUENCE [LARGE SCALE GENOMIC DNA]</scope>
    <source>
        <strain evidence="3 4">NA1</strain>
    </source>
</reference>
<dbReference type="PATRIC" id="fig|523850.10.peg.546"/>
<dbReference type="HOGENOM" id="CLU_050811_0_0_2"/>
<dbReference type="STRING" id="523850.TON_0547"/>
<keyword evidence="4" id="KW-1185">Reference proteome</keyword>
<protein>
    <submittedName>
        <fullName evidence="3">Uncharacterized protein</fullName>
    </submittedName>
</protein>
<dbReference type="Gene3D" id="3.40.50.880">
    <property type="match status" value="1"/>
</dbReference>
<keyword evidence="2" id="KW-0812">Transmembrane</keyword>
<feature type="region of interest" description="Disordered" evidence="1">
    <location>
        <begin position="341"/>
        <end position="360"/>
    </location>
</feature>
<dbReference type="InterPro" id="IPR029062">
    <property type="entry name" value="Class_I_gatase-like"/>
</dbReference>
<dbReference type="KEGG" id="ton:TON_0547"/>
<evidence type="ECO:0000256" key="2">
    <source>
        <dbReference type="SAM" id="Phobius"/>
    </source>
</evidence>
<dbReference type="eggNOG" id="arCOG01310">
    <property type="taxonomic scope" value="Archaea"/>
</dbReference>
<sequence>MILILIVVFSEHAGATMIAVDVSHNEGTVALVTPIIDPMTGNVVAEGIIPTLSWYDWAYFGYDSGLEKANVRRLGYTITYEALKDVDILIIGQLREELSPEEIDAIVKWFSEGGKVLWVAGDSDIKDGAYIQDNVNKLLSAIPNVRLRIDYATTTDTFSNAGKSVYVAGYVRVDLRTPDASILNQGYQSEVGKVLFHEPGVIAWTDENGKWHPLMAGEIPEGVYRIITTSGNGMIEDNYAPEPMAYRTWEKGLFTLLAVEFVELPNGAESLLIVSAESPYGSPVPIWINRYGSYLFDGQQFVTNLLRWVILQASKLTPAEEATAATTTTTTITIDTITESPKTTTPKVTPTTMHNATPLTTTTEDSRGIPLWGLGLAGILLLGAVILTFLVMRKQ</sequence>
<gene>
    <name evidence="3" type="ordered locus">TON_0547</name>
</gene>
<proteinExistence type="predicted"/>
<dbReference type="Proteomes" id="UP000002727">
    <property type="component" value="Chromosome"/>
</dbReference>
<evidence type="ECO:0000313" key="3">
    <source>
        <dbReference type="EMBL" id="ACJ16034.1"/>
    </source>
</evidence>
<dbReference type="OrthoDB" id="18576at2157"/>
<organism evidence="3 4">
    <name type="scientific">Thermococcus onnurineus (strain NA1)</name>
    <dbReference type="NCBI Taxonomy" id="523850"/>
    <lineage>
        <taxon>Archaea</taxon>
        <taxon>Methanobacteriati</taxon>
        <taxon>Methanobacteriota</taxon>
        <taxon>Thermococci</taxon>
        <taxon>Thermococcales</taxon>
        <taxon>Thermococcaceae</taxon>
        <taxon>Thermococcus</taxon>
    </lineage>
</organism>
<evidence type="ECO:0000313" key="4">
    <source>
        <dbReference type="Proteomes" id="UP000002727"/>
    </source>
</evidence>
<accession>B6YU92</accession>